<keyword evidence="1" id="KW-0472">Membrane</keyword>
<feature type="non-terminal residue" evidence="2">
    <location>
        <position position="153"/>
    </location>
</feature>
<feature type="transmembrane region" description="Helical" evidence="1">
    <location>
        <begin position="42"/>
        <end position="61"/>
    </location>
</feature>
<feature type="transmembrane region" description="Helical" evidence="1">
    <location>
        <begin position="130"/>
        <end position="150"/>
    </location>
</feature>
<feature type="transmembrane region" description="Helical" evidence="1">
    <location>
        <begin position="81"/>
        <end position="102"/>
    </location>
</feature>
<gene>
    <name evidence="2" type="ORF">NX774_20215</name>
</gene>
<organism evidence="2 3">
    <name type="scientific">Massilia agilis</name>
    <dbReference type="NCBI Taxonomy" id="1811226"/>
    <lineage>
        <taxon>Bacteria</taxon>
        <taxon>Pseudomonadati</taxon>
        <taxon>Pseudomonadota</taxon>
        <taxon>Betaproteobacteria</taxon>
        <taxon>Burkholderiales</taxon>
        <taxon>Oxalobacteraceae</taxon>
        <taxon>Telluria group</taxon>
        <taxon>Massilia</taxon>
    </lineage>
</organism>
<proteinExistence type="predicted"/>
<feature type="transmembrane region" description="Helical" evidence="1">
    <location>
        <begin position="6"/>
        <end position="30"/>
    </location>
</feature>
<dbReference type="EMBL" id="JANUHB010000006">
    <property type="protein sequence ID" value="MCS0810254.1"/>
    <property type="molecule type" value="Genomic_DNA"/>
</dbReference>
<dbReference type="Pfam" id="PF10027">
    <property type="entry name" value="DUF2269"/>
    <property type="match status" value="1"/>
</dbReference>
<reference evidence="2 3" key="1">
    <citation type="submission" date="2022-08" db="EMBL/GenBank/DDBJ databases">
        <title>Reclassification of Massilia species as members of the genera Telluria, Duganella, Pseudoduganella, Mokoshia gen. nov. and Zemynaea gen. nov. using orthogonal and non-orthogonal genome-based approaches.</title>
        <authorList>
            <person name="Bowman J.P."/>
        </authorList>
    </citation>
    <scope>NUCLEOTIDE SEQUENCE [LARGE SCALE GENOMIC DNA]</scope>
    <source>
        <strain evidence="2 3">JCM 31605</strain>
    </source>
</reference>
<evidence type="ECO:0000313" key="3">
    <source>
        <dbReference type="Proteomes" id="UP001206126"/>
    </source>
</evidence>
<protein>
    <submittedName>
        <fullName evidence="2">DUF2269 domain-containing protein</fullName>
    </submittedName>
</protein>
<evidence type="ECO:0000256" key="1">
    <source>
        <dbReference type="SAM" id="Phobius"/>
    </source>
</evidence>
<keyword evidence="3" id="KW-1185">Reference proteome</keyword>
<sequence length="153" mass="17452">MDYLVVKWLHILSSTFLFGTGIGSAWYMLFANISRDVRAIAVVSRYVVVADWLFTATTIIAQPTTGFYMIHLAGYPMHSRWIAWSLVLYLIAAACWIPVVWLQMRLRDLSREAAGTGAPLPPVYWKFFRAWVILGVPAFFAFVAIFWLMVAKP</sequence>
<evidence type="ECO:0000313" key="2">
    <source>
        <dbReference type="EMBL" id="MCS0810254.1"/>
    </source>
</evidence>
<dbReference type="Proteomes" id="UP001206126">
    <property type="component" value="Unassembled WGS sequence"/>
</dbReference>
<dbReference type="RefSeq" id="WP_258824086.1">
    <property type="nucleotide sequence ID" value="NZ_JANUHB010000006.1"/>
</dbReference>
<accession>A0ABT2DGB1</accession>
<keyword evidence="1" id="KW-0812">Transmembrane</keyword>
<keyword evidence="1" id="KW-1133">Transmembrane helix</keyword>
<name>A0ABT2DGB1_9BURK</name>
<comment type="caution">
    <text evidence="2">The sequence shown here is derived from an EMBL/GenBank/DDBJ whole genome shotgun (WGS) entry which is preliminary data.</text>
</comment>
<dbReference type="InterPro" id="IPR018729">
    <property type="entry name" value="DUF2269_transmembrane"/>
</dbReference>